<feature type="domain" description="Response regulatory" evidence="5">
    <location>
        <begin position="16"/>
        <end position="127"/>
    </location>
</feature>
<dbReference type="InterPro" id="IPR011006">
    <property type="entry name" value="CheY-like_superfamily"/>
</dbReference>
<keyword evidence="7" id="KW-1185">Reference proteome</keyword>
<dbReference type="InterPro" id="IPR016032">
    <property type="entry name" value="Sig_transdc_resp-reg_C-effctor"/>
</dbReference>
<dbReference type="PROSITE" id="PS50110">
    <property type="entry name" value="RESPONSE_REGULATORY"/>
    <property type="match status" value="1"/>
</dbReference>
<feature type="modified residue" description="4-aspartylphosphate" evidence="2">
    <location>
        <position position="62"/>
    </location>
</feature>
<name>A0ABV6C584_9ACTN</name>
<dbReference type="CDD" id="cd06170">
    <property type="entry name" value="LuxR_C_like"/>
    <property type="match status" value="1"/>
</dbReference>
<dbReference type="Proteomes" id="UP001589788">
    <property type="component" value="Unassembled WGS sequence"/>
</dbReference>
<dbReference type="GO" id="GO:0003677">
    <property type="term" value="F:DNA binding"/>
    <property type="evidence" value="ECO:0007669"/>
    <property type="project" value="UniProtKB-KW"/>
</dbReference>
<dbReference type="PANTHER" id="PTHR43214:SF42">
    <property type="entry name" value="TRANSCRIPTIONAL REGULATORY PROTEIN DESR"/>
    <property type="match status" value="1"/>
</dbReference>
<dbReference type="InterPro" id="IPR036388">
    <property type="entry name" value="WH-like_DNA-bd_sf"/>
</dbReference>
<evidence type="ECO:0000256" key="1">
    <source>
        <dbReference type="ARBA" id="ARBA00023125"/>
    </source>
</evidence>
<dbReference type="SUPFAM" id="SSF52172">
    <property type="entry name" value="CheY-like"/>
    <property type="match status" value="1"/>
</dbReference>
<feature type="domain" description="HTH luxR-type" evidence="4">
    <location>
        <begin position="145"/>
        <end position="210"/>
    </location>
</feature>
<dbReference type="InterPro" id="IPR039420">
    <property type="entry name" value="WalR-like"/>
</dbReference>
<keyword evidence="2" id="KW-0597">Phosphoprotein</keyword>
<protein>
    <submittedName>
        <fullName evidence="6">DNA-binding response regulator</fullName>
    </submittedName>
</protein>
<proteinExistence type="predicted"/>
<dbReference type="RefSeq" id="WP_377789343.1">
    <property type="nucleotide sequence ID" value="NZ_JBHLYQ010000062.1"/>
</dbReference>
<dbReference type="EMBL" id="JBHLYQ010000062">
    <property type="protein sequence ID" value="MFC0081986.1"/>
    <property type="molecule type" value="Genomic_DNA"/>
</dbReference>
<evidence type="ECO:0000256" key="2">
    <source>
        <dbReference type="PROSITE-ProRule" id="PRU00169"/>
    </source>
</evidence>
<dbReference type="Gene3D" id="1.10.10.10">
    <property type="entry name" value="Winged helix-like DNA-binding domain superfamily/Winged helix DNA-binding domain"/>
    <property type="match status" value="1"/>
</dbReference>
<dbReference type="InterPro" id="IPR001789">
    <property type="entry name" value="Sig_transdc_resp-reg_receiver"/>
</dbReference>
<dbReference type="PROSITE" id="PS00622">
    <property type="entry name" value="HTH_LUXR_1"/>
    <property type="match status" value="1"/>
</dbReference>
<evidence type="ECO:0000259" key="5">
    <source>
        <dbReference type="PROSITE" id="PS50110"/>
    </source>
</evidence>
<dbReference type="PROSITE" id="PS50043">
    <property type="entry name" value="HTH_LUXR_2"/>
    <property type="match status" value="1"/>
</dbReference>
<gene>
    <name evidence="6" type="ORF">ACFFRE_07470</name>
</gene>
<feature type="region of interest" description="Disordered" evidence="3">
    <location>
        <begin position="234"/>
        <end position="257"/>
    </location>
</feature>
<evidence type="ECO:0000259" key="4">
    <source>
        <dbReference type="PROSITE" id="PS50043"/>
    </source>
</evidence>
<evidence type="ECO:0000313" key="7">
    <source>
        <dbReference type="Proteomes" id="UP001589788"/>
    </source>
</evidence>
<organism evidence="6 7">
    <name type="scientific">Aciditerrimonas ferrireducens</name>
    <dbReference type="NCBI Taxonomy" id="667306"/>
    <lineage>
        <taxon>Bacteria</taxon>
        <taxon>Bacillati</taxon>
        <taxon>Actinomycetota</taxon>
        <taxon>Acidimicrobiia</taxon>
        <taxon>Acidimicrobiales</taxon>
        <taxon>Acidimicrobiaceae</taxon>
        <taxon>Aciditerrimonas</taxon>
    </lineage>
</organism>
<evidence type="ECO:0000313" key="6">
    <source>
        <dbReference type="EMBL" id="MFC0081986.1"/>
    </source>
</evidence>
<evidence type="ECO:0000256" key="3">
    <source>
        <dbReference type="SAM" id="MobiDB-lite"/>
    </source>
</evidence>
<dbReference type="PRINTS" id="PR00038">
    <property type="entry name" value="HTHLUXR"/>
</dbReference>
<comment type="caution">
    <text evidence="6">The sequence shown here is derived from an EMBL/GenBank/DDBJ whole genome shotgun (WGS) entry which is preliminary data.</text>
</comment>
<reference evidence="6 7" key="1">
    <citation type="submission" date="2024-09" db="EMBL/GenBank/DDBJ databases">
        <authorList>
            <person name="Sun Q."/>
            <person name="Mori K."/>
        </authorList>
    </citation>
    <scope>NUCLEOTIDE SEQUENCE [LARGE SCALE GENOMIC DNA]</scope>
    <source>
        <strain evidence="6 7">JCM 15389</strain>
    </source>
</reference>
<dbReference type="InterPro" id="IPR000792">
    <property type="entry name" value="Tscrpt_reg_LuxR_C"/>
</dbReference>
<dbReference type="Gene3D" id="3.40.50.2300">
    <property type="match status" value="1"/>
</dbReference>
<sequence>MSSLDDQAGTDRRPLRVALANDYELVLAGLARLLEPYGDRVAVSELDVRQGPEQSCDVCLFDTYGRADDGLAQVERLAEDPRVGAVAVYTWVLRPSLERAYVAAGARGVVSKTLPAADLVVALERLARGELVLARGPRRDGDATWPGRKWLLTRRESEVLALLTTGMSNREIAAALFLSEHTVRSHLKAIFRKLQVANRSQAATSAILDPDFARRFGTPGQPASSSDLAALVEERLDAGDAPRGDGVEEGRLDGASR</sequence>
<dbReference type="Pfam" id="PF00196">
    <property type="entry name" value="GerE"/>
    <property type="match status" value="1"/>
</dbReference>
<accession>A0ABV6C584</accession>
<dbReference type="PANTHER" id="PTHR43214">
    <property type="entry name" value="TWO-COMPONENT RESPONSE REGULATOR"/>
    <property type="match status" value="1"/>
</dbReference>
<keyword evidence="1 6" id="KW-0238">DNA-binding</keyword>
<dbReference type="SUPFAM" id="SSF46894">
    <property type="entry name" value="C-terminal effector domain of the bipartite response regulators"/>
    <property type="match status" value="1"/>
</dbReference>
<dbReference type="SMART" id="SM00421">
    <property type="entry name" value="HTH_LUXR"/>
    <property type="match status" value="1"/>
</dbReference>